<dbReference type="InterPro" id="IPR015919">
    <property type="entry name" value="Cadherin-like_sf"/>
</dbReference>
<dbReference type="PANTHER" id="PTHR24025">
    <property type="entry name" value="DESMOGLEIN FAMILY MEMBER"/>
    <property type="match status" value="1"/>
</dbReference>
<keyword evidence="6 12" id="KW-0106">Calcium</keyword>
<evidence type="ECO:0000256" key="11">
    <source>
        <dbReference type="ARBA" id="ARBA00023180"/>
    </source>
</evidence>
<dbReference type="SMART" id="SM00112">
    <property type="entry name" value="CA"/>
    <property type="match status" value="19"/>
</dbReference>
<dbReference type="InterPro" id="IPR050971">
    <property type="entry name" value="Cadherin-domain_protein"/>
</dbReference>
<feature type="domain" description="Cadherin" evidence="13">
    <location>
        <begin position="242"/>
        <end position="348"/>
    </location>
</feature>
<dbReference type="SUPFAM" id="SSF49313">
    <property type="entry name" value="Cadherin-like"/>
    <property type="match status" value="21"/>
</dbReference>
<keyword evidence="2" id="KW-0245">EGF-like domain</keyword>
<keyword evidence="11" id="KW-0325">Glycoprotein</keyword>
<dbReference type="PANTHER" id="PTHR24025:SF23">
    <property type="entry name" value="NEURAL-CADHERIN"/>
    <property type="match status" value="1"/>
</dbReference>
<organism evidence="14 15">
    <name type="scientific">Magallana gigas</name>
    <name type="common">Pacific oyster</name>
    <name type="synonym">Crassostrea gigas</name>
    <dbReference type="NCBI Taxonomy" id="29159"/>
    <lineage>
        <taxon>Eukaryota</taxon>
        <taxon>Metazoa</taxon>
        <taxon>Spiralia</taxon>
        <taxon>Lophotrochozoa</taxon>
        <taxon>Mollusca</taxon>
        <taxon>Bivalvia</taxon>
        <taxon>Autobranchia</taxon>
        <taxon>Pteriomorphia</taxon>
        <taxon>Ostreida</taxon>
        <taxon>Ostreoidea</taxon>
        <taxon>Ostreidae</taxon>
        <taxon>Magallana</taxon>
    </lineage>
</organism>
<comment type="subcellular location">
    <subcellularLocation>
        <location evidence="1">Membrane</location>
        <topology evidence="1">Single-pass membrane protein</topology>
    </subcellularLocation>
</comment>
<evidence type="ECO:0000313" key="14">
    <source>
        <dbReference type="EnsemblMetazoa" id="G2956.1:cds"/>
    </source>
</evidence>
<feature type="domain" description="Cadherin" evidence="13">
    <location>
        <begin position="779"/>
        <end position="883"/>
    </location>
</feature>
<reference evidence="14" key="1">
    <citation type="submission" date="2022-08" db="UniProtKB">
        <authorList>
            <consortium name="EnsemblMetazoa"/>
        </authorList>
    </citation>
    <scope>IDENTIFICATION</scope>
    <source>
        <strain evidence="14">05x7-T-G4-1.051#20</strain>
    </source>
</reference>
<dbReference type="GO" id="GO:0016020">
    <property type="term" value="C:membrane"/>
    <property type="evidence" value="ECO:0007669"/>
    <property type="project" value="UniProtKB-SubCell"/>
</dbReference>
<feature type="domain" description="Cadherin" evidence="13">
    <location>
        <begin position="1838"/>
        <end position="1924"/>
    </location>
</feature>
<dbReference type="Proteomes" id="UP000005408">
    <property type="component" value="Unassembled WGS sequence"/>
</dbReference>
<evidence type="ECO:0000256" key="1">
    <source>
        <dbReference type="ARBA" id="ARBA00004167"/>
    </source>
</evidence>
<feature type="domain" description="Cadherin" evidence="13">
    <location>
        <begin position="1319"/>
        <end position="1431"/>
    </location>
</feature>
<evidence type="ECO:0000256" key="2">
    <source>
        <dbReference type="ARBA" id="ARBA00022536"/>
    </source>
</evidence>
<keyword evidence="5" id="KW-0677">Repeat</keyword>
<feature type="domain" description="Cadherin" evidence="13">
    <location>
        <begin position="997"/>
        <end position="1102"/>
    </location>
</feature>
<dbReference type="FunFam" id="2.60.40.60:FF:000116">
    <property type="entry name" value="Dachsous cadherin-related 2"/>
    <property type="match status" value="3"/>
</dbReference>
<keyword evidence="15" id="KW-1185">Reference proteome</keyword>
<feature type="domain" description="Cadherin" evidence="13">
    <location>
        <begin position="2024"/>
        <end position="2127"/>
    </location>
</feature>
<sequence>MQDAVPSINYVIISGNTQGSDGFAFTVDGAGRIFSKNSLDFETKQFYQFLVTTTDGQNTGITSATATIQVTVLDRNDFRPQITVSPSSSINVPETATINTEIANFDATDNDTPNTDNSRVDFAIAGTILLPGDSNCHRQRHTPTERLCYHHHQHMSSQSLPQTGDTVTPYNVITYTAIGDGIATSYFSIDSNSGLITVRDTLTKDNSATYTLRVRATDGGGLTADATVFISINRNIFSPEWLQTSYVQSIAENFALGQTIVNLQARDQDALSPYNLLSYSIVGDSQALQYFQVSSSGAVSLRQSPTQTSQSQFTIRISLSDQGQPPRSASNQAVVNVTIIRNQQAPIFFSSEYRVTIQETASIGTSVQTVSASDADTNSQFNQISYNIIGDDTAPNFFQISSSTSSGTGFSALITVRASLQSEPTDFYRIRVVAFDNGSPSRSATAIVYVTVRRNFFAPTWTQPSFSGNVLETQPLGVSILQVTATDADSQPPNNQVVYSLNSTSTYFQVDSNSGAISVKVPLYADNTKPSQYTYQGIPALTSTTLVPVFISVFRNNNPPRFVNTPYSTTISRDASPNSNVYQVSAVDNDNQFGSITYALEGVDSASNFFTIDSSTGQIRLTSSLSSDINTVYRLLAQAYDNGYPALYDTTVVTINVNRNLQPPIFNQQTYNITILESQTLGETITTVVASDPDSLTGSNSVEYIATGSTQALNYFFLNPSTGQISVRRPLTEDTNSFTNTQYQMTVIARDFGTPRLQTQNPITVTIFVIRNQFSPVFQNLPYERNMQQTVAAGTSVFRVTATDADTRSPYNQVTYSIVSQSNNANLFSIQQDGVIRITNTVTSSSDAQYTVLVMAADGGAPARIAYATVVLTVDRNLNTPFWINPGSGVNYQTTTQVLETQSFGTTIFQLSASDQDFAAPYNTLVYTLVGVDPGPLYFQVGVNDGRITLRSSLYQDTVNDQYRLIVRLSDGAGRVAAQSATVTINVIRNQNTPYFINEPYTRLIQENLPTGTSIYQVTARDNDSPNTFEQVRYEVIGDGTAPVYFAVNSITGTITTRQSLSSQSAAIYYLRVRAYDNGIPSKSNTSLVEITINRNLNAPIFVQTQLSANLPDNNALGQTLITVTANDADTASPYNDVRYTLKGNAVAQEFFYVDSVSGAVSLRKALSFDNQQTQFYQLTIGAHDLGTPSLSANVDATVTISVVRNLQTPFFLQSSYVTTIQENQVTGTSVLQVSARDDDTTSPFNVVTMRAIGDDSGPTYFNFNANTGVITVRQDLRLDTATLYRLRIEARDGGIPALSATVLADINVRRNLFAPAFLNLTYEVTIPETTNVGSSLVQVRATDQDVRAPHNVTVFNVATDSGNQFASQYFDIDRNTGFVFLRQSLLNDNTNTNRFTLSIVVSDTGVPSLTSTQRASVVINVVRNQFPPNFINTPYATTINRTVLQGTTVYTVSAVDQDIQAPFNTVEYDIIGDDNSVVFFNIDRNTGLIRLTQSLFSESQTLYNVRVRAMDGGNPRLSSTTVVAVTTPGSLVLTIQADDSDISAPHNTFNYYFSGVNTQSDRFWLDPSTGQIYVRRILSGETQNTFTYNAFARDNGVPQLESASIPVTINVRRNQFPPTFQNEPYSRAITSSVGSGTSIITVTATDADNFSPFNVVTYSIIGDDQAPSLFNINPSTGFITMSSNINNDGTSFYQVRVLASDGGFPSLTDTTVVYVNVTRNLFSPVFQPDNYNIAIPESEPLGETIITVTALDSDATAPNNVVEYTLAGNTQALNYFRVDSRSGRISLIRPVSADTTSPNSYLLTVTGRDLGSPSRAATNTATVIVSVFRNNNAPQFIQTPYITTVDKNTVDNSNIFTVSAVDADTRAPYNTLTLSVIGDDNAPSLFSLTQSGNNGVIRVVSSQNLASDTANSYKLRVLVADESLLGESTVVGSNITRVFATDQDVDSPNNVFRYELIGDGDGPSYFFVNQNDGSVTLIRSVLNTGASGYVLKIRAIDQGFPQLSSIATVEVVITRVTEVLSFILPSYTRIISENTAVAINQVTQVSAQPGPDVFYDLTGFSDGPDYFNISSVTGGVFVRKDLRLDLNKKSLYYLQVRATKTISGQVQTAFATVNITVTRNENQPVFSQNIYEVTIPETSALGSNVVQLTATDADTQDTIRYDHDYIFGTNLKSSI</sequence>
<accession>A0A8W8LSX8</accession>
<feature type="domain" description="Cadherin" evidence="13">
    <location>
        <begin position="563"/>
        <end position="666"/>
    </location>
</feature>
<keyword evidence="8" id="KW-1133">Transmembrane helix</keyword>
<feature type="domain" description="Cadherin" evidence="13">
    <location>
        <begin position="349"/>
        <end position="466"/>
    </location>
</feature>
<dbReference type="GO" id="GO:0007156">
    <property type="term" value="P:homophilic cell adhesion via plasma membrane adhesion molecules"/>
    <property type="evidence" value="ECO:0007669"/>
    <property type="project" value="InterPro"/>
</dbReference>
<evidence type="ECO:0000256" key="3">
    <source>
        <dbReference type="ARBA" id="ARBA00022692"/>
    </source>
</evidence>
<evidence type="ECO:0000259" key="13">
    <source>
        <dbReference type="PROSITE" id="PS50268"/>
    </source>
</evidence>
<dbReference type="CDD" id="cd11304">
    <property type="entry name" value="Cadherin_repeat"/>
    <property type="match status" value="21"/>
</dbReference>
<dbReference type="Pfam" id="PF00028">
    <property type="entry name" value="Cadherin"/>
    <property type="match status" value="16"/>
</dbReference>
<dbReference type="GO" id="GO:0005509">
    <property type="term" value="F:calcium ion binding"/>
    <property type="evidence" value="ECO:0007669"/>
    <property type="project" value="UniProtKB-UniRule"/>
</dbReference>
<feature type="domain" description="Cadherin" evidence="13">
    <location>
        <begin position="1213"/>
        <end position="1318"/>
    </location>
</feature>
<feature type="domain" description="Cadherin" evidence="13">
    <location>
        <begin position="84"/>
        <end position="232"/>
    </location>
</feature>
<keyword evidence="4" id="KW-0732">Signal</keyword>
<feature type="domain" description="Cadherin" evidence="13">
    <location>
        <begin position="8"/>
        <end position="82"/>
    </location>
</feature>
<protein>
    <recommendedName>
        <fullName evidence="13">Cadherin domain-containing protein</fullName>
    </recommendedName>
</protein>
<evidence type="ECO:0000256" key="5">
    <source>
        <dbReference type="ARBA" id="ARBA00022737"/>
    </source>
</evidence>
<keyword evidence="7" id="KW-0130">Cell adhesion</keyword>
<feature type="domain" description="Cadherin" evidence="13">
    <location>
        <begin position="1622"/>
        <end position="1727"/>
    </location>
</feature>
<evidence type="ECO:0000256" key="6">
    <source>
        <dbReference type="ARBA" id="ARBA00022837"/>
    </source>
</evidence>
<feature type="domain" description="Cadherin" evidence="13">
    <location>
        <begin position="667"/>
        <end position="778"/>
    </location>
</feature>
<feature type="domain" description="Cadherin" evidence="13">
    <location>
        <begin position="1728"/>
        <end position="1837"/>
    </location>
</feature>
<feature type="domain" description="Cadherin" evidence="13">
    <location>
        <begin position="1432"/>
        <end position="1548"/>
    </location>
</feature>
<keyword evidence="3" id="KW-0812">Transmembrane</keyword>
<dbReference type="FunFam" id="2.60.40.60:FF:000015">
    <property type="entry name" value="FAT atypical cadherin 1"/>
    <property type="match status" value="1"/>
</dbReference>
<feature type="domain" description="Cadherin" evidence="13">
    <location>
        <begin position="1928"/>
        <end position="2028"/>
    </location>
</feature>
<evidence type="ECO:0000256" key="7">
    <source>
        <dbReference type="ARBA" id="ARBA00022889"/>
    </source>
</evidence>
<feature type="domain" description="Cadherin" evidence="13">
    <location>
        <begin position="1103"/>
        <end position="1212"/>
    </location>
</feature>
<name>A0A8W8LSX8_MAGGI</name>
<evidence type="ECO:0000256" key="12">
    <source>
        <dbReference type="PROSITE-ProRule" id="PRU00043"/>
    </source>
</evidence>
<proteinExistence type="predicted"/>
<feature type="domain" description="Cadherin" evidence="13">
    <location>
        <begin position="890"/>
        <end position="996"/>
    </location>
</feature>
<dbReference type="PRINTS" id="PR00205">
    <property type="entry name" value="CADHERIN"/>
</dbReference>
<keyword evidence="10" id="KW-1015">Disulfide bond</keyword>
<dbReference type="PROSITE" id="PS50268">
    <property type="entry name" value="CADHERIN_2"/>
    <property type="match status" value="20"/>
</dbReference>
<feature type="domain" description="Cadherin" evidence="13">
    <location>
        <begin position="1550"/>
        <end position="1621"/>
    </location>
</feature>
<dbReference type="FunFam" id="2.60.40.60:FF:000058">
    <property type="entry name" value="FAT atypical cadherin 3"/>
    <property type="match status" value="1"/>
</dbReference>
<dbReference type="EnsemblMetazoa" id="G2956.1">
    <property type="protein sequence ID" value="G2956.1:cds"/>
    <property type="gene ID" value="G2956"/>
</dbReference>
<evidence type="ECO:0000256" key="8">
    <source>
        <dbReference type="ARBA" id="ARBA00022989"/>
    </source>
</evidence>
<evidence type="ECO:0000313" key="15">
    <source>
        <dbReference type="Proteomes" id="UP000005408"/>
    </source>
</evidence>
<evidence type="ECO:0000256" key="10">
    <source>
        <dbReference type="ARBA" id="ARBA00023157"/>
    </source>
</evidence>
<dbReference type="InterPro" id="IPR002126">
    <property type="entry name" value="Cadherin-like_dom"/>
</dbReference>
<dbReference type="GO" id="GO:0005911">
    <property type="term" value="C:cell-cell junction"/>
    <property type="evidence" value="ECO:0007669"/>
    <property type="project" value="TreeGrafter"/>
</dbReference>
<dbReference type="Gene3D" id="2.60.40.60">
    <property type="entry name" value="Cadherins"/>
    <property type="match status" value="21"/>
</dbReference>
<evidence type="ECO:0000256" key="9">
    <source>
        <dbReference type="ARBA" id="ARBA00023136"/>
    </source>
</evidence>
<keyword evidence="9" id="KW-0472">Membrane</keyword>
<feature type="domain" description="Cadherin" evidence="13">
    <location>
        <begin position="462"/>
        <end position="562"/>
    </location>
</feature>
<evidence type="ECO:0000256" key="4">
    <source>
        <dbReference type="ARBA" id="ARBA00022729"/>
    </source>
</evidence>